<proteinExistence type="predicted"/>
<dbReference type="Gene3D" id="3.40.50.150">
    <property type="entry name" value="Vaccinia Virus protein VP39"/>
    <property type="match status" value="1"/>
</dbReference>
<dbReference type="Pfam" id="PF13578">
    <property type="entry name" value="Methyltransf_24"/>
    <property type="match status" value="1"/>
</dbReference>
<evidence type="ECO:0000313" key="2">
    <source>
        <dbReference type="Proteomes" id="UP001337723"/>
    </source>
</evidence>
<accession>A0AA48HCX8</accession>
<dbReference type="RefSeq" id="WP_338271864.1">
    <property type="nucleotide sequence ID" value="NZ_AP027266.1"/>
</dbReference>
<evidence type="ECO:0008006" key="3">
    <source>
        <dbReference type="Google" id="ProtNLM"/>
    </source>
</evidence>
<protein>
    <recommendedName>
        <fullName evidence="3">Class I SAM-dependent methyltransferase</fullName>
    </recommendedName>
</protein>
<gene>
    <name evidence="1" type="ORF">MACH21_21650</name>
</gene>
<reference evidence="1 2" key="1">
    <citation type="submission" date="2023-01" db="EMBL/GenBank/DDBJ databases">
        <title>Complete genome sequence of Roseicyclus marinus strain Dej080120_10.</title>
        <authorList>
            <person name="Ueki S."/>
            <person name="Maruyama F."/>
        </authorList>
    </citation>
    <scope>NUCLEOTIDE SEQUENCE [LARGE SCALE GENOMIC DNA]</scope>
    <source>
        <strain evidence="1 2">Dej080120_10</strain>
    </source>
</reference>
<dbReference type="Proteomes" id="UP001337723">
    <property type="component" value="Chromosome"/>
</dbReference>
<organism evidence="1 2">
    <name type="scientific">Roseicyclus marinus</name>
    <dbReference type="NCBI Taxonomy" id="2161673"/>
    <lineage>
        <taxon>Bacteria</taxon>
        <taxon>Pseudomonadati</taxon>
        <taxon>Pseudomonadota</taxon>
        <taxon>Alphaproteobacteria</taxon>
        <taxon>Rhodobacterales</taxon>
        <taxon>Roseobacteraceae</taxon>
        <taxon>Roseicyclus</taxon>
    </lineage>
</organism>
<dbReference type="KEGG" id="rmai:MACH21_21650"/>
<dbReference type="SUPFAM" id="SSF53335">
    <property type="entry name" value="S-adenosyl-L-methionine-dependent methyltransferases"/>
    <property type="match status" value="1"/>
</dbReference>
<evidence type="ECO:0000313" key="1">
    <source>
        <dbReference type="EMBL" id="BDW85988.1"/>
    </source>
</evidence>
<dbReference type="EMBL" id="AP027266">
    <property type="protein sequence ID" value="BDW85988.1"/>
    <property type="molecule type" value="Genomic_DNA"/>
</dbReference>
<name>A0AA48HCX8_9RHOB</name>
<sequence>MVRQSSITLASECSVAERAAMTQALEQAGFTGAHLELGTAAGGTLKELMGIYPDAATRPPFHVIDPMTYFPDQLTKVRTNLTNAGIDPDSVRFHIGTSADFLPVARAEGLQFDFVFIDGDHRHRPVLADLALADFVTPGGLIALHDNGPKFPGVGWAIDRFLVRNPGYERVTQAETLTLLRKTPAAGPVRILSTDLAEASVTQVLSRWRQSYRKRLARRA</sequence>
<dbReference type="AlphaFoldDB" id="A0AA48HCX8"/>
<keyword evidence="2" id="KW-1185">Reference proteome</keyword>
<dbReference type="InterPro" id="IPR029063">
    <property type="entry name" value="SAM-dependent_MTases_sf"/>
</dbReference>